<dbReference type="EMBL" id="KK914794">
    <property type="protein sequence ID" value="KDP27969.1"/>
    <property type="molecule type" value="Genomic_DNA"/>
</dbReference>
<dbReference type="PANTHER" id="PTHR35096:SF14">
    <property type="match status" value="1"/>
</dbReference>
<evidence type="ECO:0000313" key="4">
    <source>
        <dbReference type="Proteomes" id="UP000027138"/>
    </source>
</evidence>
<accession>A0A067K817</accession>
<name>A0A067K817_JATCU</name>
<reference evidence="3 4" key="1">
    <citation type="journal article" date="2014" name="PLoS ONE">
        <title>Global Analysis of Gene Expression Profiles in Physic Nut (Jatropha curcas L.) Seedlings Exposed to Salt Stress.</title>
        <authorList>
            <person name="Zhang L."/>
            <person name="Zhang C."/>
            <person name="Wu P."/>
            <person name="Chen Y."/>
            <person name="Li M."/>
            <person name="Jiang H."/>
            <person name="Wu G."/>
        </authorList>
    </citation>
    <scope>NUCLEOTIDE SEQUENCE [LARGE SCALE GENOMIC DNA]</scope>
    <source>
        <strain evidence="4">cv. GZQX0401</strain>
        <tissue evidence="3">Young leaves</tissue>
    </source>
</reference>
<evidence type="ECO:0000256" key="1">
    <source>
        <dbReference type="SAM" id="MobiDB-lite"/>
    </source>
</evidence>
<protein>
    <recommendedName>
        <fullName evidence="2">DUF7787 domain-containing protein</fullName>
    </recommendedName>
</protein>
<feature type="domain" description="DUF7787" evidence="2">
    <location>
        <begin position="5"/>
        <end position="62"/>
    </location>
</feature>
<proteinExistence type="predicted"/>
<evidence type="ECO:0000259" key="2">
    <source>
        <dbReference type="Pfam" id="PF25042"/>
    </source>
</evidence>
<dbReference type="Pfam" id="PF25042">
    <property type="entry name" value="DUF7787"/>
    <property type="match status" value="1"/>
</dbReference>
<feature type="region of interest" description="Disordered" evidence="1">
    <location>
        <begin position="137"/>
        <end position="156"/>
    </location>
</feature>
<keyword evidence="4" id="KW-1185">Reference proteome</keyword>
<dbReference type="PANTHER" id="PTHR35096">
    <property type="entry name" value="BNAA08G28570D PROTEIN"/>
    <property type="match status" value="1"/>
</dbReference>
<dbReference type="Proteomes" id="UP000027138">
    <property type="component" value="Unassembled WGS sequence"/>
</dbReference>
<organism evidence="3 4">
    <name type="scientific">Jatropha curcas</name>
    <name type="common">Barbados nut</name>
    <dbReference type="NCBI Taxonomy" id="180498"/>
    <lineage>
        <taxon>Eukaryota</taxon>
        <taxon>Viridiplantae</taxon>
        <taxon>Streptophyta</taxon>
        <taxon>Embryophyta</taxon>
        <taxon>Tracheophyta</taxon>
        <taxon>Spermatophyta</taxon>
        <taxon>Magnoliopsida</taxon>
        <taxon>eudicotyledons</taxon>
        <taxon>Gunneridae</taxon>
        <taxon>Pentapetalae</taxon>
        <taxon>rosids</taxon>
        <taxon>fabids</taxon>
        <taxon>Malpighiales</taxon>
        <taxon>Euphorbiaceae</taxon>
        <taxon>Crotonoideae</taxon>
        <taxon>Jatropheae</taxon>
        <taxon>Jatropha</taxon>
    </lineage>
</organism>
<gene>
    <name evidence="3" type="ORF">JCGZ_19049</name>
</gene>
<feature type="compositionally biased region" description="Basic residues" evidence="1">
    <location>
        <begin position="137"/>
        <end position="147"/>
    </location>
</feature>
<dbReference type="InterPro" id="IPR056689">
    <property type="entry name" value="DUF7787"/>
</dbReference>
<dbReference type="AlphaFoldDB" id="A0A067K817"/>
<evidence type="ECO:0000313" key="3">
    <source>
        <dbReference type="EMBL" id="KDP27969.1"/>
    </source>
</evidence>
<dbReference type="STRING" id="180498.A0A067K817"/>
<sequence>MVKAKKKAISLEAYEHFLDDPSQDALNMNQLNEVILMHGFKKIYQRPKHVLYDALITVDLIKLQRSTLKDELSPYGSSVSLDQVKLDLEALDWPECHIHSIESVGQTEPESNTNSSGNLFSKDDDDLELPVSCSKISGRKRGSKRMKRSTEEDGGAACSNNIAVAADVGSVNSF</sequence>
<dbReference type="OrthoDB" id="692230at2759"/>